<dbReference type="SUPFAM" id="SSF56436">
    <property type="entry name" value="C-type lectin-like"/>
    <property type="match status" value="1"/>
</dbReference>
<dbReference type="PROSITE" id="PS50041">
    <property type="entry name" value="C_TYPE_LECTIN_2"/>
    <property type="match status" value="1"/>
</dbReference>
<dbReference type="CDD" id="cd00037">
    <property type="entry name" value="CLECT"/>
    <property type="match status" value="1"/>
</dbReference>
<name>A0A914C692_9BILA</name>
<dbReference type="WBParaSite" id="ACRNAN_Path_409.g1551.t1">
    <property type="protein sequence ID" value="ACRNAN_Path_409.g1551.t1"/>
    <property type="gene ID" value="ACRNAN_Path_409.g1551"/>
</dbReference>
<dbReference type="PANTHER" id="PTHR22803">
    <property type="entry name" value="MANNOSE, PHOSPHOLIPASE, LECTIN RECEPTOR RELATED"/>
    <property type="match status" value="1"/>
</dbReference>
<keyword evidence="3" id="KW-1185">Reference proteome</keyword>
<keyword evidence="1" id="KW-0732">Signal</keyword>
<dbReference type="Proteomes" id="UP000887540">
    <property type="component" value="Unplaced"/>
</dbReference>
<dbReference type="SMART" id="SM00034">
    <property type="entry name" value="CLECT"/>
    <property type="match status" value="1"/>
</dbReference>
<feature type="chain" id="PRO_5038093062" evidence="1">
    <location>
        <begin position="20"/>
        <end position="252"/>
    </location>
</feature>
<dbReference type="AlphaFoldDB" id="A0A914C692"/>
<evidence type="ECO:0000256" key="1">
    <source>
        <dbReference type="SAM" id="SignalP"/>
    </source>
</evidence>
<dbReference type="InterPro" id="IPR001304">
    <property type="entry name" value="C-type_lectin-like"/>
</dbReference>
<protein>
    <submittedName>
        <fullName evidence="4">C-type lectin domain-containing protein</fullName>
    </submittedName>
</protein>
<evidence type="ECO:0000259" key="2">
    <source>
        <dbReference type="PROSITE" id="PS50041"/>
    </source>
</evidence>
<evidence type="ECO:0000313" key="3">
    <source>
        <dbReference type="Proteomes" id="UP000887540"/>
    </source>
</evidence>
<dbReference type="InterPro" id="IPR016187">
    <property type="entry name" value="CTDL_fold"/>
</dbReference>
<dbReference type="Pfam" id="PF00059">
    <property type="entry name" value="Lectin_C"/>
    <property type="match status" value="1"/>
</dbReference>
<dbReference type="InterPro" id="IPR050111">
    <property type="entry name" value="C-type_lectin/snaclec_domain"/>
</dbReference>
<evidence type="ECO:0000313" key="4">
    <source>
        <dbReference type="WBParaSite" id="ACRNAN_Path_409.g1551.t1"/>
    </source>
</evidence>
<accession>A0A914C692</accession>
<reference evidence="4" key="1">
    <citation type="submission" date="2022-11" db="UniProtKB">
        <authorList>
            <consortium name="WormBaseParasite"/>
        </authorList>
    </citation>
    <scope>IDENTIFICATION</scope>
</reference>
<proteinExistence type="predicted"/>
<sequence length="252" mass="28478">MSPVLFSLLLLFFSHKTYGGCPEGAIEGNSPNDCYYFFAEQLNWTAAERSCQRIQGHLTSITNSFQNYFLLSEIQGVWLNLVYSAWTGGNAQPDIGAWSWSDGTPFVYQNWAIADGKWYSIDCETTLAYICKVNATSYVTYPPTTTTIPTTTRKTTTHTPGCPSDYTYFNQTNSCYKRAEKHQWLGSEFYINMEDGHGLTGLDTTTQNGMMKGTQALLVGRMKHLRVTVIIYNGMELIVLTLIMEDLFVKFL</sequence>
<organism evidence="3 4">
    <name type="scientific">Acrobeloides nanus</name>
    <dbReference type="NCBI Taxonomy" id="290746"/>
    <lineage>
        <taxon>Eukaryota</taxon>
        <taxon>Metazoa</taxon>
        <taxon>Ecdysozoa</taxon>
        <taxon>Nematoda</taxon>
        <taxon>Chromadorea</taxon>
        <taxon>Rhabditida</taxon>
        <taxon>Tylenchina</taxon>
        <taxon>Cephalobomorpha</taxon>
        <taxon>Cephaloboidea</taxon>
        <taxon>Cephalobidae</taxon>
        <taxon>Acrobeloides</taxon>
    </lineage>
</organism>
<dbReference type="InterPro" id="IPR016186">
    <property type="entry name" value="C-type_lectin-like/link_sf"/>
</dbReference>
<feature type="signal peptide" evidence="1">
    <location>
        <begin position="1"/>
        <end position="19"/>
    </location>
</feature>
<feature type="domain" description="C-type lectin" evidence="2">
    <location>
        <begin position="30"/>
        <end position="132"/>
    </location>
</feature>
<dbReference type="Gene3D" id="3.10.100.10">
    <property type="entry name" value="Mannose-Binding Protein A, subunit A"/>
    <property type="match status" value="1"/>
</dbReference>